<protein>
    <recommendedName>
        <fullName evidence="4">GLPGLI family protein</fullName>
    </recommendedName>
</protein>
<organism evidence="2 3">
    <name type="scientific">Mucilaginibacter frigoritolerans</name>
    <dbReference type="NCBI Taxonomy" id="652788"/>
    <lineage>
        <taxon>Bacteria</taxon>
        <taxon>Pseudomonadati</taxon>
        <taxon>Bacteroidota</taxon>
        <taxon>Sphingobacteriia</taxon>
        <taxon>Sphingobacteriales</taxon>
        <taxon>Sphingobacteriaceae</taxon>
        <taxon>Mucilaginibacter</taxon>
    </lineage>
</organism>
<evidence type="ECO:0000313" key="3">
    <source>
        <dbReference type="Proteomes" id="UP000317010"/>
    </source>
</evidence>
<keyword evidence="3" id="KW-1185">Reference proteome</keyword>
<dbReference type="EMBL" id="VLLI01000012">
    <property type="protein sequence ID" value="TWI96643.1"/>
    <property type="molecule type" value="Genomic_DNA"/>
</dbReference>
<name>A0A562TT82_9SPHI</name>
<evidence type="ECO:0008006" key="4">
    <source>
        <dbReference type="Google" id="ProtNLM"/>
    </source>
</evidence>
<comment type="caution">
    <text evidence="2">The sequence shown here is derived from an EMBL/GenBank/DDBJ whole genome shotgun (WGS) entry which is preliminary data.</text>
</comment>
<proteinExistence type="predicted"/>
<evidence type="ECO:0000256" key="1">
    <source>
        <dbReference type="SAM" id="SignalP"/>
    </source>
</evidence>
<gene>
    <name evidence="2" type="ORF">JN11_03754</name>
</gene>
<feature type="signal peptide" evidence="1">
    <location>
        <begin position="1"/>
        <end position="23"/>
    </location>
</feature>
<accession>A0A562TT82</accession>
<dbReference type="RefSeq" id="WP_144914936.1">
    <property type="nucleotide sequence ID" value="NZ_VLLI01000012.1"/>
</dbReference>
<dbReference type="OrthoDB" id="1467107at2"/>
<reference evidence="2 3" key="1">
    <citation type="submission" date="2019-07" db="EMBL/GenBank/DDBJ databases">
        <title>Genomic Encyclopedia of Archaeal and Bacterial Type Strains, Phase II (KMG-II): from individual species to whole genera.</title>
        <authorList>
            <person name="Goeker M."/>
        </authorList>
    </citation>
    <scope>NUCLEOTIDE SEQUENCE [LARGE SCALE GENOMIC DNA]</scope>
    <source>
        <strain evidence="2 3">ATCC BAA-1854</strain>
    </source>
</reference>
<dbReference type="Proteomes" id="UP000317010">
    <property type="component" value="Unassembled WGS sequence"/>
</dbReference>
<dbReference type="AlphaFoldDB" id="A0A562TT82"/>
<keyword evidence="1" id="KW-0732">Signal</keyword>
<feature type="chain" id="PRO_5022048363" description="GLPGLI family protein" evidence="1">
    <location>
        <begin position="24"/>
        <end position="220"/>
    </location>
</feature>
<evidence type="ECO:0000313" key="2">
    <source>
        <dbReference type="EMBL" id="TWI96643.1"/>
    </source>
</evidence>
<sequence length="220" mass="23579">MKTKFLSVALGIAVSATILSANAQKNYTEGLVTMKTTGYGQDVEVKEYFRSDSTAALFAAGPVNIKLLADANYKSYAVLASVPAANIKKAAIYTPAEIDQVLSTFPTLTFAPSTETKQISGFNCKKVVATDTKTQKTYDIWITNDISLPSDVIDKYYAAIGGVPIQYSSFQQGPNGALVVNEYTITGVSDQKAPVGTFGIAPDFDKISKDQLDAMSRGKQ</sequence>